<feature type="region of interest" description="Disordered" evidence="1">
    <location>
        <begin position="1"/>
        <end position="62"/>
    </location>
</feature>
<evidence type="ECO:0000313" key="2">
    <source>
        <dbReference type="EMBL" id="KAF9128853.1"/>
    </source>
</evidence>
<accession>A0A9P5RFF3</accession>
<reference evidence="2" key="1">
    <citation type="journal article" date="2020" name="Fungal Divers.">
        <title>Resolving the Mortierellaceae phylogeny through synthesis of multi-gene phylogenetics and phylogenomics.</title>
        <authorList>
            <person name="Vandepol N."/>
            <person name="Liber J."/>
            <person name="Desiro A."/>
            <person name="Na H."/>
            <person name="Kennedy M."/>
            <person name="Barry K."/>
            <person name="Grigoriev I.V."/>
            <person name="Miller A.N."/>
            <person name="O'Donnell K."/>
            <person name="Stajich J.E."/>
            <person name="Bonito G."/>
        </authorList>
    </citation>
    <scope>NUCLEOTIDE SEQUENCE</scope>
    <source>
        <strain evidence="2">NRRL 6426</strain>
    </source>
</reference>
<evidence type="ECO:0000256" key="1">
    <source>
        <dbReference type="SAM" id="MobiDB-lite"/>
    </source>
</evidence>
<feature type="compositionally biased region" description="Low complexity" evidence="1">
    <location>
        <begin position="1"/>
        <end position="10"/>
    </location>
</feature>
<dbReference type="AlphaFoldDB" id="A0A9P5RFF3"/>
<evidence type="ECO:0000313" key="3">
    <source>
        <dbReference type="Proteomes" id="UP000748756"/>
    </source>
</evidence>
<dbReference type="Proteomes" id="UP000748756">
    <property type="component" value="Unassembled WGS sequence"/>
</dbReference>
<organism evidence="2 3">
    <name type="scientific">Linnemannia schmuckeri</name>
    <dbReference type="NCBI Taxonomy" id="64567"/>
    <lineage>
        <taxon>Eukaryota</taxon>
        <taxon>Fungi</taxon>
        <taxon>Fungi incertae sedis</taxon>
        <taxon>Mucoromycota</taxon>
        <taxon>Mortierellomycotina</taxon>
        <taxon>Mortierellomycetes</taxon>
        <taxon>Mortierellales</taxon>
        <taxon>Mortierellaceae</taxon>
        <taxon>Linnemannia</taxon>
    </lineage>
</organism>
<dbReference type="EMBL" id="JAAAUQ010002035">
    <property type="protein sequence ID" value="KAF9128853.1"/>
    <property type="molecule type" value="Genomic_DNA"/>
</dbReference>
<protein>
    <submittedName>
        <fullName evidence="2">Uncharacterized protein</fullName>
    </submittedName>
</protein>
<gene>
    <name evidence="2" type="ORF">BG015_004279</name>
</gene>
<comment type="caution">
    <text evidence="2">The sequence shown here is derived from an EMBL/GenBank/DDBJ whole genome shotgun (WGS) entry which is preliminary data.</text>
</comment>
<name>A0A9P5RFF3_9FUNG</name>
<sequence length="127" mass="14410">MSRTTTTTITDWSSNGNDEDCSDERDGDKGAQQQPPSPLSPRNPQTDAIDEQGGQLRAPQWQESLPPVVFLDQNQYLERRQELALMMNAIRAEEEVLERRKLVQDALMAQMRAAYSNPHRTPLDADK</sequence>
<keyword evidence="3" id="KW-1185">Reference proteome</keyword>
<proteinExistence type="predicted"/>